<dbReference type="InterPro" id="IPR001789">
    <property type="entry name" value="Sig_transdc_resp-reg_receiver"/>
</dbReference>
<dbReference type="Pfam" id="PF00072">
    <property type="entry name" value="Response_reg"/>
    <property type="match status" value="1"/>
</dbReference>
<dbReference type="STRING" id="765915.A0A1Y2HGB6"/>
<dbReference type="EMBL" id="MCFL01000039">
    <property type="protein sequence ID" value="ORZ33044.1"/>
    <property type="molecule type" value="Genomic_DNA"/>
</dbReference>
<feature type="non-terminal residue" evidence="5">
    <location>
        <position position="1"/>
    </location>
</feature>
<accession>A0A1Y2HGB6</accession>
<evidence type="ECO:0000256" key="1">
    <source>
        <dbReference type="ARBA" id="ARBA00022553"/>
    </source>
</evidence>
<evidence type="ECO:0000259" key="4">
    <source>
        <dbReference type="PROSITE" id="PS50110"/>
    </source>
</evidence>
<dbReference type="CDD" id="cd17546">
    <property type="entry name" value="REC_hyHK_CKI1_RcsC-like"/>
    <property type="match status" value="1"/>
</dbReference>
<protein>
    <submittedName>
        <fullName evidence="5">CheY-like superfamily</fullName>
    </submittedName>
</protein>
<dbReference type="PANTHER" id="PTHR45339:SF1">
    <property type="entry name" value="HYBRID SIGNAL TRANSDUCTION HISTIDINE KINASE J"/>
    <property type="match status" value="1"/>
</dbReference>
<feature type="non-terminal residue" evidence="5">
    <location>
        <position position="175"/>
    </location>
</feature>
<name>A0A1Y2HGB6_9FUNG</name>
<evidence type="ECO:0000313" key="6">
    <source>
        <dbReference type="Proteomes" id="UP000193411"/>
    </source>
</evidence>
<organism evidence="5 6">
    <name type="scientific">Catenaria anguillulae PL171</name>
    <dbReference type="NCBI Taxonomy" id="765915"/>
    <lineage>
        <taxon>Eukaryota</taxon>
        <taxon>Fungi</taxon>
        <taxon>Fungi incertae sedis</taxon>
        <taxon>Blastocladiomycota</taxon>
        <taxon>Blastocladiomycetes</taxon>
        <taxon>Blastocladiales</taxon>
        <taxon>Catenariaceae</taxon>
        <taxon>Catenaria</taxon>
    </lineage>
</organism>
<dbReference type="SMART" id="SM00448">
    <property type="entry name" value="REC"/>
    <property type="match status" value="1"/>
</dbReference>
<gene>
    <name evidence="5" type="ORF">BCR44DRAFT_113353</name>
</gene>
<dbReference type="FunFam" id="3.40.50.2300:FF:000146">
    <property type="entry name" value="Putative two-component response regulator SSK1p"/>
    <property type="match status" value="1"/>
</dbReference>
<keyword evidence="1 3" id="KW-0597">Phosphoprotein</keyword>
<sequence>VRVLIVEDNPINLRILSAFLTKRNIQWAAAKDGAEAVRKFASCPPRTGLEFHLVLMDLQLPVMDGLEATRKIRQVEDAWPPAALMAQSQQQQLRSVTPELLVDEGGLLHSVSIAPYHADLAPSFRSIVVALTASNSSDDRKAAMAAGCNDFISKPINLRWLQAKIMEWGSIQALI</sequence>
<keyword evidence="6" id="KW-1185">Reference proteome</keyword>
<comment type="caution">
    <text evidence="5">The sequence shown here is derived from an EMBL/GenBank/DDBJ whole genome shotgun (WGS) entry which is preliminary data.</text>
</comment>
<feature type="domain" description="Response regulatory" evidence="4">
    <location>
        <begin position="2"/>
        <end position="169"/>
    </location>
</feature>
<evidence type="ECO:0000256" key="2">
    <source>
        <dbReference type="ARBA" id="ARBA00023012"/>
    </source>
</evidence>
<dbReference type="GO" id="GO:0000156">
    <property type="term" value="F:phosphorelay response regulator activity"/>
    <property type="evidence" value="ECO:0007669"/>
    <property type="project" value="UniProtKB-ARBA"/>
</dbReference>
<dbReference type="Proteomes" id="UP000193411">
    <property type="component" value="Unassembled WGS sequence"/>
</dbReference>
<dbReference type="PANTHER" id="PTHR45339">
    <property type="entry name" value="HYBRID SIGNAL TRANSDUCTION HISTIDINE KINASE J"/>
    <property type="match status" value="1"/>
</dbReference>
<dbReference type="OrthoDB" id="21225at2759"/>
<dbReference type="Gene3D" id="3.40.50.2300">
    <property type="match status" value="1"/>
</dbReference>
<dbReference type="InterPro" id="IPR011006">
    <property type="entry name" value="CheY-like_superfamily"/>
</dbReference>
<evidence type="ECO:0000256" key="3">
    <source>
        <dbReference type="PROSITE-ProRule" id="PRU00169"/>
    </source>
</evidence>
<evidence type="ECO:0000313" key="5">
    <source>
        <dbReference type="EMBL" id="ORZ33044.1"/>
    </source>
</evidence>
<proteinExistence type="predicted"/>
<feature type="modified residue" description="4-aspartylphosphate" evidence="3">
    <location>
        <position position="57"/>
    </location>
</feature>
<dbReference type="PROSITE" id="PS50110">
    <property type="entry name" value="RESPONSE_REGULATORY"/>
    <property type="match status" value="1"/>
</dbReference>
<keyword evidence="2" id="KW-0902">Two-component regulatory system</keyword>
<dbReference type="SUPFAM" id="SSF52172">
    <property type="entry name" value="CheY-like"/>
    <property type="match status" value="2"/>
</dbReference>
<dbReference type="AlphaFoldDB" id="A0A1Y2HGB6"/>
<reference evidence="5 6" key="1">
    <citation type="submission" date="2016-07" db="EMBL/GenBank/DDBJ databases">
        <title>Pervasive Adenine N6-methylation of Active Genes in Fungi.</title>
        <authorList>
            <consortium name="DOE Joint Genome Institute"/>
            <person name="Mondo S.J."/>
            <person name="Dannebaum R.O."/>
            <person name="Kuo R.C."/>
            <person name="Labutti K."/>
            <person name="Haridas S."/>
            <person name="Kuo A."/>
            <person name="Salamov A."/>
            <person name="Ahrendt S.R."/>
            <person name="Lipzen A."/>
            <person name="Sullivan W."/>
            <person name="Andreopoulos W.B."/>
            <person name="Clum A."/>
            <person name="Lindquist E."/>
            <person name="Daum C."/>
            <person name="Ramamoorthy G.K."/>
            <person name="Gryganskyi A."/>
            <person name="Culley D."/>
            <person name="Magnuson J.K."/>
            <person name="James T.Y."/>
            <person name="O'Malley M.A."/>
            <person name="Stajich J.E."/>
            <person name="Spatafora J.W."/>
            <person name="Visel A."/>
            <person name="Grigoriev I.V."/>
        </authorList>
    </citation>
    <scope>NUCLEOTIDE SEQUENCE [LARGE SCALE GENOMIC DNA]</scope>
    <source>
        <strain evidence="5 6">PL171</strain>
    </source>
</reference>